<dbReference type="EMBL" id="KK088420">
    <property type="protein sequence ID" value="EYE95989.1"/>
    <property type="molecule type" value="Genomic_DNA"/>
</dbReference>
<dbReference type="PANTHER" id="PTHR23502:SF132">
    <property type="entry name" value="POLYAMINE TRANSPORTER 2-RELATED"/>
    <property type="match status" value="1"/>
</dbReference>
<feature type="transmembrane region" description="Helical" evidence="6">
    <location>
        <begin position="103"/>
        <end position="127"/>
    </location>
</feature>
<comment type="subcellular location">
    <subcellularLocation>
        <location evidence="1">Membrane</location>
        <topology evidence="1">Multi-pass membrane protein</topology>
    </subcellularLocation>
</comment>
<dbReference type="GO" id="GO:0005886">
    <property type="term" value="C:plasma membrane"/>
    <property type="evidence" value="ECO:0007669"/>
    <property type="project" value="TreeGrafter"/>
</dbReference>
<evidence type="ECO:0000256" key="6">
    <source>
        <dbReference type="SAM" id="Phobius"/>
    </source>
</evidence>
<feature type="transmembrane region" description="Helical" evidence="6">
    <location>
        <begin position="171"/>
        <end position="191"/>
    </location>
</feature>
<dbReference type="AlphaFoldDB" id="A0A017SH65"/>
<keyword evidence="2" id="KW-0813">Transport</keyword>
<organism evidence="7 8">
    <name type="scientific">Aspergillus ruber (strain CBS 135680)</name>
    <dbReference type="NCBI Taxonomy" id="1388766"/>
    <lineage>
        <taxon>Eukaryota</taxon>
        <taxon>Fungi</taxon>
        <taxon>Dikarya</taxon>
        <taxon>Ascomycota</taxon>
        <taxon>Pezizomycotina</taxon>
        <taxon>Eurotiomycetes</taxon>
        <taxon>Eurotiomycetidae</taxon>
        <taxon>Eurotiales</taxon>
        <taxon>Aspergillaceae</taxon>
        <taxon>Aspergillus</taxon>
        <taxon>Aspergillus subgen. Aspergillus</taxon>
    </lineage>
</organism>
<name>A0A017SH65_ASPRC</name>
<evidence type="ECO:0000256" key="3">
    <source>
        <dbReference type="ARBA" id="ARBA00022692"/>
    </source>
</evidence>
<dbReference type="HOGENOM" id="CLU_1224523_0_0_1"/>
<feature type="transmembrane region" description="Helical" evidence="6">
    <location>
        <begin position="12"/>
        <end position="33"/>
    </location>
</feature>
<keyword evidence="8" id="KW-1185">Reference proteome</keyword>
<reference evidence="8" key="1">
    <citation type="journal article" date="2014" name="Nat. Commun.">
        <title>Genomic adaptations of the halophilic Dead Sea filamentous fungus Eurotium rubrum.</title>
        <authorList>
            <person name="Kis-Papo T."/>
            <person name="Weig A.R."/>
            <person name="Riley R."/>
            <person name="Persoh D."/>
            <person name="Salamov A."/>
            <person name="Sun H."/>
            <person name="Lipzen A."/>
            <person name="Wasser S.P."/>
            <person name="Rambold G."/>
            <person name="Grigoriev I.V."/>
            <person name="Nevo E."/>
        </authorList>
    </citation>
    <scope>NUCLEOTIDE SEQUENCE [LARGE SCALE GENOMIC DNA]</scope>
    <source>
        <strain evidence="8">CBS 135680</strain>
    </source>
</reference>
<evidence type="ECO:0000256" key="1">
    <source>
        <dbReference type="ARBA" id="ARBA00004141"/>
    </source>
</evidence>
<accession>A0A017SH65</accession>
<dbReference type="RefSeq" id="XP_040639677.1">
    <property type="nucleotide sequence ID" value="XM_040786871.1"/>
</dbReference>
<evidence type="ECO:0000313" key="7">
    <source>
        <dbReference type="EMBL" id="EYE95989.1"/>
    </source>
</evidence>
<dbReference type="Proteomes" id="UP000019804">
    <property type="component" value="Unassembled WGS sequence"/>
</dbReference>
<keyword evidence="4 6" id="KW-1133">Transmembrane helix</keyword>
<feature type="transmembrane region" description="Helical" evidence="6">
    <location>
        <begin position="139"/>
        <end position="159"/>
    </location>
</feature>
<keyword evidence="3 6" id="KW-0812">Transmembrane</keyword>
<evidence type="ECO:0000256" key="2">
    <source>
        <dbReference type="ARBA" id="ARBA00022448"/>
    </source>
</evidence>
<evidence type="ECO:0000256" key="5">
    <source>
        <dbReference type="ARBA" id="ARBA00023136"/>
    </source>
</evidence>
<evidence type="ECO:0000313" key="8">
    <source>
        <dbReference type="Proteomes" id="UP000019804"/>
    </source>
</evidence>
<dbReference type="GeneID" id="63701995"/>
<gene>
    <name evidence="7" type="ORF">EURHEDRAFT_522767</name>
</gene>
<dbReference type="OrthoDB" id="2585655at2759"/>
<feature type="transmembrane region" description="Helical" evidence="6">
    <location>
        <begin position="80"/>
        <end position="97"/>
    </location>
</feature>
<proteinExistence type="predicted"/>
<dbReference type="STRING" id="1388766.A0A017SH65"/>
<sequence length="226" mass="25045">MSRYPSILLPGLYYATQYCFSAILPTVNYSIVFETRFGRGVFQNGISYGSTVTIASIAGEREAKRLGAGSPPLEVRLKGLWLEAALVPAVLIFGFTMEYETHWAGSLVNLFIEIFGIQVMATMCLTHSIDSHRVEGSEIFQFINFCCQTASFPVAFYAVDLCEAIGFQLDFLAFALVGTILDLPSIVWLLWKGGSIRERLGRPVNVSVAQEIGFDYDLANCNRAHE</sequence>
<evidence type="ECO:0000256" key="4">
    <source>
        <dbReference type="ARBA" id="ARBA00022989"/>
    </source>
</evidence>
<dbReference type="PANTHER" id="PTHR23502">
    <property type="entry name" value="MAJOR FACILITATOR SUPERFAMILY"/>
    <property type="match status" value="1"/>
</dbReference>
<dbReference type="GO" id="GO:0022857">
    <property type="term" value="F:transmembrane transporter activity"/>
    <property type="evidence" value="ECO:0007669"/>
    <property type="project" value="TreeGrafter"/>
</dbReference>
<protein>
    <submittedName>
        <fullName evidence="7">Uncharacterized protein</fullName>
    </submittedName>
</protein>
<keyword evidence="5 6" id="KW-0472">Membrane</keyword>